<dbReference type="InterPro" id="IPR029026">
    <property type="entry name" value="tRNA_m1G_MTases_N"/>
</dbReference>
<evidence type="ECO:0000313" key="7">
    <source>
        <dbReference type="EMBL" id="CAE0455267.1"/>
    </source>
</evidence>
<name>A0A7S3PTS1_9STRA</name>
<dbReference type="GO" id="GO:0000049">
    <property type="term" value="F:tRNA binding"/>
    <property type="evidence" value="ECO:0007669"/>
    <property type="project" value="UniProtKB-KW"/>
</dbReference>
<keyword evidence="5" id="KW-1133">Transmembrane helix</keyword>
<keyword evidence="5" id="KW-0812">Transmembrane</keyword>
<gene>
    <name evidence="7" type="ORF">CDEB00056_LOCUS108</name>
</gene>
<sequence>MPSSNSWSAPFFAGAMTTIVLSVLFRRQGQEKKGTKGHDTTSRSGSTRSTSAPNKLKPGTLMDTPTLNNRILRKAEGALRLRTSRLIIVVERCTNDHNYSAILRTAEALGVQHVYIIAPQVCESTLKSNRGMVDVTHDSVDSENLDDKNVKLHRSNGQAIKLATAAEVQNRANHHLFAQRAVQWLQVQEFDTTKECIDKLRKDGYHIWSTDLSQEAVTLDEEGLRDDDDTLKERNLIPDKLAIVFGTEAVGCTAEILDASDKRVYLPLRGFADSLNLSVATALCVHQLFILDPTIIGAMPEEERINIRRQWYAKLATQRIQSKSEKASKRRLIATIQRFENMKANVDNPNTPSHQQQIDKVAKIPQLKKELQQLEDDLFAKALTAVEDLVHNPPEPISDMRRADAHRTTYAGKGTKEKNGDAWAGMPATNYYRVEANTSSFFRDRVKATSKDSTEEK</sequence>
<dbReference type="GO" id="GO:0002938">
    <property type="term" value="P:tRNA guanine ribose methylation"/>
    <property type="evidence" value="ECO:0007669"/>
    <property type="project" value="TreeGrafter"/>
</dbReference>
<evidence type="ECO:0000259" key="6">
    <source>
        <dbReference type="Pfam" id="PF00588"/>
    </source>
</evidence>
<dbReference type="InterPro" id="IPR001537">
    <property type="entry name" value="SpoU_MeTrfase"/>
</dbReference>
<dbReference type="InterPro" id="IPR029028">
    <property type="entry name" value="Alpha/beta_knot_MTases"/>
</dbReference>
<proteinExistence type="predicted"/>
<dbReference type="AlphaFoldDB" id="A0A7S3PTS1"/>
<keyword evidence="3" id="KW-0808">Transferase</keyword>
<keyword evidence="1" id="KW-0820">tRNA-binding</keyword>
<accession>A0A7S3PTS1</accession>
<dbReference type="PANTHER" id="PTHR43453">
    <property type="entry name" value="RRNA METHYLASE-LIKE"/>
    <property type="match status" value="1"/>
</dbReference>
<protein>
    <recommendedName>
        <fullName evidence="6">tRNA/rRNA methyltransferase SpoU type domain-containing protein</fullName>
    </recommendedName>
</protein>
<evidence type="ECO:0000256" key="4">
    <source>
        <dbReference type="SAM" id="MobiDB-lite"/>
    </source>
</evidence>
<dbReference type="Gene3D" id="3.40.1280.10">
    <property type="match status" value="1"/>
</dbReference>
<dbReference type="SUPFAM" id="SSF75217">
    <property type="entry name" value="alpha/beta knot"/>
    <property type="match status" value="2"/>
</dbReference>
<dbReference type="EMBL" id="HBIO01000147">
    <property type="protein sequence ID" value="CAE0455267.1"/>
    <property type="molecule type" value="Transcribed_RNA"/>
</dbReference>
<reference evidence="7" key="1">
    <citation type="submission" date="2021-01" db="EMBL/GenBank/DDBJ databases">
        <authorList>
            <person name="Corre E."/>
            <person name="Pelletier E."/>
            <person name="Niang G."/>
            <person name="Scheremetjew M."/>
            <person name="Finn R."/>
            <person name="Kale V."/>
            <person name="Holt S."/>
            <person name="Cochrane G."/>
            <person name="Meng A."/>
            <person name="Brown T."/>
            <person name="Cohen L."/>
        </authorList>
    </citation>
    <scope>NUCLEOTIDE SEQUENCE</scope>
    <source>
        <strain evidence="7">MM31A-1</strain>
    </source>
</reference>
<evidence type="ECO:0000256" key="1">
    <source>
        <dbReference type="ARBA" id="ARBA00022555"/>
    </source>
</evidence>
<evidence type="ECO:0000256" key="5">
    <source>
        <dbReference type="SAM" id="Phobius"/>
    </source>
</evidence>
<evidence type="ECO:0000256" key="3">
    <source>
        <dbReference type="ARBA" id="ARBA00022679"/>
    </source>
</evidence>
<feature type="compositionally biased region" description="Low complexity" evidence="4">
    <location>
        <begin position="42"/>
        <end position="51"/>
    </location>
</feature>
<organism evidence="7">
    <name type="scientific">Chaetoceros debilis</name>
    <dbReference type="NCBI Taxonomy" id="122233"/>
    <lineage>
        <taxon>Eukaryota</taxon>
        <taxon>Sar</taxon>
        <taxon>Stramenopiles</taxon>
        <taxon>Ochrophyta</taxon>
        <taxon>Bacillariophyta</taxon>
        <taxon>Coscinodiscophyceae</taxon>
        <taxon>Chaetocerotophycidae</taxon>
        <taxon>Chaetocerotales</taxon>
        <taxon>Chaetocerotaceae</taxon>
        <taxon>Chaetoceros</taxon>
    </lineage>
</organism>
<dbReference type="Pfam" id="PF00588">
    <property type="entry name" value="SpoU_methylase"/>
    <property type="match status" value="1"/>
</dbReference>
<feature type="domain" description="tRNA/rRNA methyltransferase SpoU type" evidence="6">
    <location>
        <begin position="176"/>
        <end position="285"/>
    </location>
</feature>
<dbReference type="CDD" id="cd18092">
    <property type="entry name" value="SpoU-like_TrmH"/>
    <property type="match status" value="1"/>
</dbReference>
<keyword evidence="1" id="KW-0694">RNA-binding</keyword>
<feature type="region of interest" description="Disordered" evidence="4">
    <location>
        <begin position="30"/>
        <end position="65"/>
    </location>
</feature>
<feature type="transmembrane region" description="Helical" evidence="5">
    <location>
        <begin position="6"/>
        <end position="25"/>
    </location>
</feature>
<dbReference type="PANTHER" id="PTHR43453:SF3">
    <property type="entry name" value="TRNA_RRNA METHYLTRANSFERASE SPOU TYPE DOMAIN-CONTAINING PROTEIN"/>
    <property type="match status" value="1"/>
</dbReference>
<keyword evidence="2" id="KW-0489">Methyltransferase</keyword>
<keyword evidence="5" id="KW-0472">Membrane</keyword>
<dbReference type="InterPro" id="IPR033671">
    <property type="entry name" value="TrmH"/>
</dbReference>
<evidence type="ECO:0000256" key="2">
    <source>
        <dbReference type="ARBA" id="ARBA00022603"/>
    </source>
</evidence>
<feature type="compositionally biased region" description="Basic and acidic residues" evidence="4">
    <location>
        <begin position="30"/>
        <end position="41"/>
    </location>
</feature>
<dbReference type="GO" id="GO:0008173">
    <property type="term" value="F:RNA methyltransferase activity"/>
    <property type="evidence" value="ECO:0007669"/>
    <property type="project" value="InterPro"/>
</dbReference>